<feature type="region of interest" description="Disordered" evidence="2">
    <location>
        <begin position="60"/>
        <end position="90"/>
    </location>
</feature>
<organism evidence="3">
    <name type="scientific">Leptocylindrus danicus</name>
    <dbReference type="NCBI Taxonomy" id="163516"/>
    <lineage>
        <taxon>Eukaryota</taxon>
        <taxon>Sar</taxon>
        <taxon>Stramenopiles</taxon>
        <taxon>Ochrophyta</taxon>
        <taxon>Bacillariophyta</taxon>
        <taxon>Coscinodiscophyceae</taxon>
        <taxon>Chaetocerotophycidae</taxon>
        <taxon>Leptocylindrales</taxon>
        <taxon>Leptocylindraceae</taxon>
        <taxon>Leptocylindrus</taxon>
    </lineage>
</organism>
<feature type="region of interest" description="Disordered" evidence="2">
    <location>
        <begin position="1"/>
        <end position="37"/>
    </location>
</feature>
<feature type="compositionally biased region" description="Acidic residues" evidence="2">
    <location>
        <begin position="224"/>
        <end position="243"/>
    </location>
</feature>
<name>A0A7S2LGR7_9STRA</name>
<feature type="coiled-coil region" evidence="1">
    <location>
        <begin position="129"/>
        <end position="159"/>
    </location>
</feature>
<sequence>MDDDDDESTPSSGLRSRREAKFREIMGIQPPSEDSSAAAVFVSEDDVIDDDEKSKVEAWFKRASGESSSASNDTVDTTDETTEREEFNQTSPVTVAVSVVDKEAELKALADAKAAEDARLAEEAWIAKQELIAEEKRIAEEAAARAEAEKLAAMKLKEAEKAAKAALAKEEIMAVPQRRKMLAQMQKRTPTEDAELSKYYNEMTEQEKAFYILADLDIVSSSPDPEDPSYDGSNDDEFCADYQ</sequence>
<feature type="region of interest" description="Disordered" evidence="2">
    <location>
        <begin position="219"/>
        <end position="243"/>
    </location>
</feature>
<accession>A0A7S2LGR7</accession>
<dbReference type="EMBL" id="HBGY01028665">
    <property type="protein sequence ID" value="CAD9604219.1"/>
    <property type="molecule type" value="Transcribed_RNA"/>
</dbReference>
<evidence type="ECO:0000313" key="3">
    <source>
        <dbReference type="EMBL" id="CAD9604219.1"/>
    </source>
</evidence>
<evidence type="ECO:0000256" key="1">
    <source>
        <dbReference type="SAM" id="Coils"/>
    </source>
</evidence>
<gene>
    <name evidence="3" type="ORF">LDAN0321_LOCUS17719</name>
</gene>
<dbReference type="AlphaFoldDB" id="A0A7S2LGR7"/>
<protein>
    <submittedName>
        <fullName evidence="3">Uncharacterized protein</fullName>
    </submittedName>
</protein>
<reference evidence="3" key="1">
    <citation type="submission" date="2021-01" db="EMBL/GenBank/DDBJ databases">
        <authorList>
            <person name="Corre E."/>
            <person name="Pelletier E."/>
            <person name="Niang G."/>
            <person name="Scheremetjew M."/>
            <person name="Finn R."/>
            <person name="Kale V."/>
            <person name="Holt S."/>
            <person name="Cochrane G."/>
            <person name="Meng A."/>
            <person name="Brown T."/>
            <person name="Cohen L."/>
        </authorList>
    </citation>
    <scope>NUCLEOTIDE SEQUENCE</scope>
    <source>
        <strain evidence="3">B650</strain>
    </source>
</reference>
<evidence type="ECO:0000256" key="2">
    <source>
        <dbReference type="SAM" id="MobiDB-lite"/>
    </source>
</evidence>
<keyword evidence="1" id="KW-0175">Coiled coil</keyword>
<proteinExistence type="predicted"/>